<comment type="caution">
    <text evidence="1">The sequence shown here is derived from an EMBL/GenBank/DDBJ whole genome shotgun (WGS) entry which is preliminary data.</text>
</comment>
<name>A0AAU9K5B9_9CILI</name>
<sequence>MDLSDKELIRRIAFANFSKACGKVQEISDFSIYKTLERLYPNNQVSIVMERFFGKSPFESGSEDSQLLYVKRIENLLYQPNSRMKPIVSVYKNQSEGSWDIVVILPSQIYYRNSKHEHLKLPLLIEFLFKNKLKTNEIEENKENIIGGMLKPFKNVTNMDSVDQNKGAGGLCLEQL</sequence>
<dbReference type="EMBL" id="CAJZBQ010000058">
    <property type="protein sequence ID" value="CAG9334233.1"/>
    <property type="molecule type" value="Genomic_DNA"/>
</dbReference>
<reference evidence="1" key="1">
    <citation type="submission" date="2021-09" db="EMBL/GenBank/DDBJ databases">
        <authorList>
            <consortium name="AG Swart"/>
            <person name="Singh M."/>
            <person name="Singh A."/>
            <person name="Seah K."/>
            <person name="Emmerich C."/>
        </authorList>
    </citation>
    <scope>NUCLEOTIDE SEQUENCE</scope>
    <source>
        <strain evidence="1">ATCC30299</strain>
    </source>
</reference>
<proteinExistence type="predicted"/>
<protein>
    <submittedName>
        <fullName evidence="1">Uncharacterized protein</fullName>
    </submittedName>
</protein>
<evidence type="ECO:0000313" key="1">
    <source>
        <dbReference type="EMBL" id="CAG9334233.1"/>
    </source>
</evidence>
<dbReference type="AlphaFoldDB" id="A0AAU9K5B9"/>
<gene>
    <name evidence="1" type="ORF">BSTOLATCC_MIC60853</name>
</gene>
<organism evidence="1 2">
    <name type="scientific">Blepharisma stoltei</name>
    <dbReference type="NCBI Taxonomy" id="1481888"/>
    <lineage>
        <taxon>Eukaryota</taxon>
        <taxon>Sar</taxon>
        <taxon>Alveolata</taxon>
        <taxon>Ciliophora</taxon>
        <taxon>Postciliodesmatophora</taxon>
        <taxon>Heterotrichea</taxon>
        <taxon>Heterotrichida</taxon>
        <taxon>Blepharismidae</taxon>
        <taxon>Blepharisma</taxon>
    </lineage>
</organism>
<accession>A0AAU9K5B9</accession>
<dbReference type="Proteomes" id="UP001162131">
    <property type="component" value="Unassembled WGS sequence"/>
</dbReference>
<evidence type="ECO:0000313" key="2">
    <source>
        <dbReference type="Proteomes" id="UP001162131"/>
    </source>
</evidence>
<keyword evidence="2" id="KW-1185">Reference proteome</keyword>